<gene>
    <name evidence="3" type="ORF">ZT1A5_G4597</name>
</gene>
<evidence type="ECO:0000256" key="1">
    <source>
        <dbReference type="SAM" id="MobiDB-lite"/>
    </source>
</evidence>
<feature type="domain" description="DUF6590" evidence="2">
    <location>
        <begin position="218"/>
        <end position="379"/>
    </location>
</feature>
<feature type="compositionally biased region" description="Low complexity" evidence="1">
    <location>
        <begin position="60"/>
        <end position="69"/>
    </location>
</feature>
<feature type="compositionally biased region" description="Basic residues" evidence="1">
    <location>
        <begin position="409"/>
        <end position="422"/>
    </location>
</feature>
<feature type="region of interest" description="Disordered" evidence="1">
    <location>
        <begin position="28"/>
        <end position="73"/>
    </location>
</feature>
<feature type="compositionally biased region" description="Polar residues" evidence="1">
    <location>
        <begin position="460"/>
        <end position="469"/>
    </location>
</feature>
<feature type="region of interest" description="Disordered" evidence="1">
    <location>
        <begin position="308"/>
        <end position="345"/>
    </location>
</feature>
<accession>A0A1Y6LFA0</accession>
<feature type="compositionally biased region" description="Basic and acidic residues" evidence="1">
    <location>
        <begin position="435"/>
        <end position="445"/>
    </location>
</feature>
<organism evidence="3 4">
    <name type="scientific">Zymoseptoria tritici ST99CH_1A5</name>
    <dbReference type="NCBI Taxonomy" id="1276529"/>
    <lineage>
        <taxon>Eukaryota</taxon>
        <taxon>Fungi</taxon>
        <taxon>Dikarya</taxon>
        <taxon>Ascomycota</taxon>
        <taxon>Pezizomycotina</taxon>
        <taxon>Dothideomycetes</taxon>
        <taxon>Dothideomycetidae</taxon>
        <taxon>Mycosphaerellales</taxon>
        <taxon>Mycosphaerellaceae</taxon>
        <taxon>Zymoseptoria</taxon>
    </lineage>
</organism>
<feature type="region of interest" description="Disordered" evidence="1">
    <location>
        <begin position="389"/>
        <end position="473"/>
    </location>
</feature>
<protein>
    <recommendedName>
        <fullName evidence="2">DUF6590 domain-containing protein</fullName>
    </recommendedName>
</protein>
<evidence type="ECO:0000313" key="3">
    <source>
        <dbReference type="EMBL" id="SMY23157.1"/>
    </source>
</evidence>
<reference evidence="3 4" key="1">
    <citation type="submission" date="2016-10" db="EMBL/GenBank/DDBJ databases">
        <authorList>
            <person name="Varghese N."/>
        </authorList>
    </citation>
    <scope>NUCLEOTIDE SEQUENCE [LARGE SCALE GENOMIC DNA]</scope>
</reference>
<feature type="compositionally biased region" description="Basic and acidic residues" evidence="1">
    <location>
        <begin position="312"/>
        <end position="328"/>
    </location>
</feature>
<dbReference type="PANTHER" id="PTHR35391:SF5">
    <property type="entry name" value="DUF6590 DOMAIN-CONTAINING PROTEIN"/>
    <property type="match status" value="1"/>
</dbReference>
<proteinExistence type="predicted"/>
<name>A0A1Y6LFA0_ZYMTR</name>
<dbReference type="PANTHER" id="PTHR35391">
    <property type="entry name" value="C2H2-TYPE DOMAIN-CONTAINING PROTEIN-RELATED"/>
    <property type="match status" value="1"/>
</dbReference>
<evidence type="ECO:0000259" key="2">
    <source>
        <dbReference type="Pfam" id="PF20233"/>
    </source>
</evidence>
<evidence type="ECO:0000313" key="4">
    <source>
        <dbReference type="Proteomes" id="UP000215453"/>
    </source>
</evidence>
<dbReference type="Pfam" id="PF20233">
    <property type="entry name" value="DUF6590"/>
    <property type="match status" value="1"/>
</dbReference>
<sequence>MVSPRRSRWSQTRGCWMFWDSERKQEYSYNPRSDKLEYPDRTRPRTFPKADYNYPPPEPQQGSSSSEQPNLHLPGVLTTCRDIEEGQVGTLRFLAFEELYLRPHGGLNNPMLIRSMVKVLRSSMAKALLSSTARAHHGTRRSTQDPGPSRSPETSSGARDEDSLAQRMEQTSIQGPSAGDFDPRSVLIYNEKLRRTAMVPAAQQELAVLFPDYVLRPRRFFVFGRVFMVLWAEPAGENATTNVPSIERPDASLIPSRFKGEMVYSKVRRFVVIREAGDHCNVIPIVSYGGQGVGKRGVTKSDHSIIHTTTKPPREMSGETPAPREEGMRSPIRVTPDNPVTNRLDEQSRLNYSKVSSIPHNVKVKPVGVVHPGSMRALRSNFYGVWGGHGGHDEPSSDSSDSDDDPKGKKPARATTRSKRKGKEAVEVSKGSSSKGKEAARDSGKHKNPSAAQAIPREASGQSAYTPSTIDPKPAMWARNGVEGLLAQGQSMEQAVNTLARSLQRSTPGTTLESAIRSIHQLLAQSNTILAQRQEESSDESER</sequence>
<feature type="compositionally biased region" description="Basic and acidic residues" evidence="1">
    <location>
        <begin position="28"/>
        <end position="43"/>
    </location>
</feature>
<dbReference type="AlphaFoldDB" id="A0A1Y6LFA0"/>
<feature type="region of interest" description="Disordered" evidence="1">
    <location>
        <begin position="130"/>
        <end position="179"/>
    </location>
</feature>
<dbReference type="EMBL" id="LT882678">
    <property type="protein sequence ID" value="SMY23157.1"/>
    <property type="molecule type" value="Genomic_DNA"/>
</dbReference>
<dbReference type="InterPro" id="IPR046497">
    <property type="entry name" value="DUF6590"/>
</dbReference>
<dbReference type="Proteomes" id="UP000215453">
    <property type="component" value="Chromosome 3"/>
</dbReference>